<dbReference type="GO" id="GO:0003676">
    <property type="term" value="F:nucleic acid binding"/>
    <property type="evidence" value="ECO:0007669"/>
    <property type="project" value="InterPro"/>
</dbReference>
<dbReference type="InterPro" id="IPR002156">
    <property type="entry name" value="RNaseH_domain"/>
</dbReference>
<dbReference type="SUPFAM" id="SSF56219">
    <property type="entry name" value="DNase I-like"/>
    <property type="match status" value="1"/>
</dbReference>
<keyword evidence="3" id="KW-1185">Reference proteome</keyword>
<dbReference type="InterPro" id="IPR044730">
    <property type="entry name" value="RNase_H-like_dom_plant"/>
</dbReference>
<dbReference type="Gene3D" id="3.30.420.10">
    <property type="entry name" value="Ribonuclease H-like superfamily/Ribonuclease H"/>
    <property type="match status" value="1"/>
</dbReference>
<dbReference type="InterPro" id="IPR026960">
    <property type="entry name" value="RVT-Znf"/>
</dbReference>
<name>A0A9W7HL95_HIBTR</name>
<dbReference type="Pfam" id="PF13966">
    <property type="entry name" value="zf-RVT"/>
    <property type="match status" value="1"/>
</dbReference>
<dbReference type="PANTHER" id="PTHR33116">
    <property type="entry name" value="REVERSE TRANSCRIPTASE ZINC-BINDING DOMAIN-CONTAINING PROTEIN-RELATED-RELATED"/>
    <property type="match status" value="1"/>
</dbReference>
<organism evidence="2 3">
    <name type="scientific">Hibiscus trionum</name>
    <name type="common">Flower of an hour</name>
    <dbReference type="NCBI Taxonomy" id="183268"/>
    <lineage>
        <taxon>Eukaryota</taxon>
        <taxon>Viridiplantae</taxon>
        <taxon>Streptophyta</taxon>
        <taxon>Embryophyta</taxon>
        <taxon>Tracheophyta</taxon>
        <taxon>Spermatophyta</taxon>
        <taxon>Magnoliopsida</taxon>
        <taxon>eudicotyledons</taxon>
        <taxon>Gunneridae</taxon>
        <taxon>Pentapetalae</taxon>
        <taxon>rosids</taxon>
        <taxon>malvids</taxon>
        <taxon>Malvales</taxon>
        <taxon>Malvaceae</taxon>
        <taxon>Malvoideae</taxon>
        <taxon>Hibiscus</taxon>
    </lineage>
</organism>
<gene>
    <name evidence="2" type="ORF">HRI_001585900</name>
</gene>
<sequence length="1354" mass="155732">MKLVCWNVRGLGMPRTVRRLQHMLRDINPSVVFLIETKLRSAQMAQIRRRCGFTNGIDVDAVGRSGGLSIGWRNNCDVSLRSYSQRHIDVLINDDVDGKKWRCTGFYGAPEEQYRAAAWNLLRQINDMPETPWLIIGDFNEIAFLNEKQGGLTRSDRQMREFRRALSDCEVEDIGYKGRWYTWEKGRFERNNIRERLDRGVANAHWLNLFPRYVLSHLSHSFSDHCPLLLNTQDGVNQTRTWHFRFEASWLLEESCEPEVQKLWATSVGSIPERLRQVGVGLEYWFRKLKKDQKVTVKSLKEQLTQLCEQNPTDDILAEITDVKLNLNFETEKEELYWEQRARVNWLQNGDKNTAFFHRFASQRQKRNKVERLIDDSGNSVDTTENLLNLATSYFTDLFHSDGVASPEVILEGVEPCITNQMNEKLDCEFTHDEVLKALKAMSPLKASEEDGLGAIFYQRFWHIVGRDVSQFCIELLNGEHDYEMINHTRIVLIPKVGNPERMAQFRPISLCNVLFKIISRMLVNRFQHILHLCIDEAQSAFVPGRLITDNIMLAYEILYSFKNKRYGNKGNFTLKLDMSKAYDRVEWDFLESMLEKMGFSRLWILRIMLCVKTVTYSVVLNGSVGPIFNPTRGIRQGDPLSPYLFLICSEGLSALLRIAASNNELTGARINRYAPKITHLLFADDSLVFGEASSRGARKLKDLLGVYSSCSGQVINYQKSSILFSRNVSGPTRQEICQSLNVIESENPEKYLGLPAIVGRNKNLAFRGIKEKFKRRTESWNVRSLSIGGREVFIKSVLQATPLFAMNCFLLPSTLCRELEGIMSRFWWQKSGTRRGIHWCGWPSLSVPKEEGGMGFRELSKFNISLLAKQAWRIIQNPTSLLARTLRARYYPNSTFSNSRLGANPSYTWRSLWSVKGLIEKGMKWSIGDGTSVSIWEDYWLPGDSNRLIETTRISNLNTVHDLIQRDENKWDADLINRVFTSTYATDILSIVLPETHLHDKRVWRGEKTGLYTVRSGYKMLLSGNSISQVEKEVFKIVWNVQCPQKIRIFLWKALWNYLPTLQNLHQKRITMNTSCLRCNSSTESIEHVFRDCQFTQYVWQGLGVTWPTNINSVSFFEWLSWLFKHQLLHSKELITYTLWAIWTSMNKHMHEGKNQSVQSLITYIRGCVSEYKNCLQKQGCCQIQMEVRWSPPPEGYTKLNSDACCIPATRRAFSGFILRNTQGDVLGSGTKEQEGFVSVLLSEANALKDGIKHALHLGFENLIIESDSRALIKNLESKHDDASEIRTAITDIKSLVRSLPHSRFVFTPRSGNKAAHMMASLGKMGTEGFWVGEAPDLAMQALDEDRPVNHSR</sequence>
<dbReference type="InterPro" id="IPR036397">
    <property type="entry name" value="RNaseH_sf"/>
</dbReference>
<dbReference type="Gene3D" id="3.60.10.10">
    <property type="entry name" value="Endonuclease/exonuclease/phosphatase"/>
    <property type="match status" value="1"/>
</dbReference>
<dbReference type="InterPro" id="IPR000477">
    <property type="entry name" value="RT_dom"/>
</dbReference>
<dbReference type="PROSITE" id="PS50878">
    <property type="entry name" value="RT_POL"/>
    <property type="match status" value="1"/>
</dbReference>
<proteinExistence type="predicted"/>
<dbReference type="CDD" id="cd06222">
    <property type="entry name" value="RNase_H_like"/>
    <property type="match status" value="1"/>
</dbReference>
<dbReference type="CDD" id="cd01650">
    <property type="entry name" value="RT_nLTR_like"/>
    <property type="match status" value="1"/>
</dbReference>
<dbReference type="InterPro" id="IPR043502">
    <property type="entry name" value="DNA/RNA_pol_sf"/>
</dbReference>
<dbReference type="SUPFAM" id="SSF53098">
    <property type="entry name" value="Ribonuclease H-like"/>
    <property type="match status" value="1"/>
</dbReference>
<dbReference type="Pfam" id="PF03372">
    <property type="entry name" value="Exo_endo_phos"/>
    <property type="match status" value="1"/>
</dbReference>
<reference evidence="2" key="1">
    <citation type="submission" date="2023-05" db="EMBL/GenBank/DDBJ databases">
        <title>Genome and transcriptome analyses reveal genes involved in the formation of fine ridges on petal epidermal cells in Hibiscus trionum.</title>
        <authorList>
            <person name="Koshimizu S."/>
            <person name="Masuda S."/>
            <person name="Ishii T."/>
            <person name="Shirasu K."/>
            <person name="Hoshino A."/>
            <person name="Arita M."/>
        </authorList>
    </citation>
    <scope>NUCLEOTIDE SEQUENCE</scope>
    <source>
        <strain evidence="2">Hamamatsu line</strain>
    </source>
</reference>
<feature type="domain" description="Reverse transcriptase" evidence="1">
    <location>
        <begin position="475"/>
        <end position="757"/>
    </location>
</feature>
<dbReference type="OrthoDB" id="428918at2759"/>
<evidence type="ECO:0000313" key="2">
    <source>
        <dbReference type="EMBL" id="GMI79166.1"/>
    </source>
</evidence>
<dbReference type="Pfam" id="PF13456">
    <property type="entry name" value="RVT_3"/>
    <property type="match status" value="1"/>
</dbReference>
<dbReference type="PANTHER" id="PTHR33116:SF86">
    <property type="entry name" value="REVERSE TRANSCRIPTASE DOMAIN-CONTAINING PROTEIN"/>
    <property type="match status" value="1"/>
</dbReference>
<dbReference type="Pfam" id="PF00078">
    <property type="entry name" value="RVT_1"/>
    <property type="match status" value="1"/>
</dbReference>
<dbReference type="InterPro" id="IPR012337">
    <property type="entry name" value="RNaseH-like_sf"/>
</dbReference>
<dbReference type="InterPro" id="IPR036691">
    <property type="entry name" value="Endo/exonu/phosph_ase_sf"/>
</dbReference>
<dbReference type="SUPFAM" id="SSF56672">
    <property type="entry name" value="DNA/RNA polymerases"/>
    <property type="match status" value="1"/>
</dbReference>
<accession>A0A9W7HL95</accession>
<evidence type="ECO:0000313" key="3">
    <source>
        <dbReference type="Proteomes" id="UP001165190"/>
    </source>
</evidence>
<dbReference type="Proteomes" id="UP001165190">
    <property type="component" value="Unassembled WGS sequence"/>
</dbReference>
<protein>
    <recommendedName>
        <fullName evidence="1">Reverse transcriptase domain-containing protein</fullName>
    </recommendedName>
</protein>
<dbReference type="InterPro" id="IPR005135">
    <property type="entry name" value="Endo/exonuclease/phosphatase"/>
</dbReference>
<evidence type="ECO:0000259" key="1">
    <source>
        <dbReference type="PROSITE" id="PS50878"/>
    </source>
</evidence>
<dbReference type="EMBL" id="BSYR01000016">
    <property type="protein sequence ID" value="GMI79166.1"/>
    <property type="molecule type" value="Genomic_DNA"/>
</dbReference>
<dbReference type="GO" id="GO:0004523">
    <property type="term" value="F:RNA-DNA hybrid ribonuclease activity"/>
    <property type="evidence" value="ECO:0007669"/>
    <property type="project" value="InterPro"/>
</dbReference>
<comment type="caution">
    <text evidence="2">The sequence shown here is derived from an EMBL/GenBank/DDBJ whole genome shotgun (WGS) entry which is preliminary data.</text>
</comment>